<accession>I5B1P4</accession>
<gene>
    <name evidence="1" type="ORF">DespoDRAFT_01465</name>
</gene>
<dbReference type="InterPro" id="IPR036782">
    <property type="entry name" value="NE0471-like_N"/>
</dbReference>
<evidence type="ECO:0000313" key="1">
    <source>
        <dbReference type="EMBL" id="EIM63407.1"/>
    </source>
</evidence>
<proteinExistence type="predicted"/>
<dbReference type="Proteomes" id="UP000005778">
    <property type="component" value="Chromosome"/>
</dbReference>
<sequence length="110" mass="12595">MCANAITAKNRTSFVEPPITPCMPWRIQQLKVLPDYRLFVRFLDGVEGYVNMKQFLFSDRAGIFAKLRDLETFSRATLVYGAVTWPEELDLAPDAMYEQIKASGQWNLDG</sequence>
<dbReference type="SUPFAM" id="SSF143880">
    <property type="entry name" value="NE0471 N-terminal domain-like"/>
    <property type="match status" value="1"/>
</dbReference>
<evidence type="ECO:0000313" key="2">
    <source>
        <dbReference type="Proteomes" id="UP000005778"/>
    </source>
</evidence>
<dbReference type="eggNOG" id="COG1396">
    <property type="taxonomic scope" value="Bacteria"/>
</dbReference>
<dbReference type="AlphaFoldDB" id="I5B1P4"/>
<dbReference type="Pfam" id="PF10387">
    <property type="entry name" value="DUF2442"/>
    <property type="match status" value="1"/>
</dbReference>
<dbReference type="EMBL" id="CM001488">
    <property type="protein sequence ID" value="EIM63407.1"/>
    <property type="molecule type" value="Genomic_DNA"/>
</dbReference>
<organism evidence="1 2">
    <name type="scientific">Desulfobacter postgatei 2ac9</name>
    <dbReference type="NCBI Taxonomy" id="879212"/>
    <lineage>
        <taxon>Bacteria</taxon>
        <taxon>Pseudomonadati</taxon>
        <taxon>Thermodesulfobacteriota</taxon>
        <taxon>Desulfobacteria</taxon>
        <taxon>Desulfobacterales</taxon>
        <taxon>Desulfobacteraceae</taxon>
        <taxon>Desulfobacter</taxon>
    </lineage>
</organism>
<name>I5B1P4_9BACT</name>
<reference evidence="1 2" key="1">
    <citation type="submission" date="2011-09" db="EMBL/GenBank/DDBJ databases">
        <authorList>
            <consortium name="US DOE Joint Genome Institute (JGI-PGF)"/>
            <person name="Lucas S."/>
            <person name="Han J."/>
            <person name="Lapidus A."/>
            <person name="Cheng J.-F."/>
            <person name="Goodwin L."/>
            <person name="Pitluck S."/>
            <person name="Peters L."/>
            <person name="Land M.L."/>
            <person name="Hauser L."/>
            <person name="Orellana R."/>
            <person name="Lovley D."/>
            <person name="Woyke T.J."/>
        </authorList>
    </citation>
    <scope>NUCLEOTIDE SEQUENCE [LARGE SCALE GENOMIC DNA]</scope>
    <source>
        <strain evidence="1 2">2ac9</strain>
    </source>
</reference>
<dbReference type="InterPro" id="IPR018841">
    <property type="entry name" value="DUF2442"/>
</dbReference>
<dbReference type="STRING" id="879212.DespoDRAFT_01465"/>
<keyword evidence="2" id="KW-1185">Reference proteome</keyword>
<dbReference type="HOGENOM" id="CLU_153045_1_0_7"/>
<protein>
    <recommendedName>
        <fullName evidence="3">DUF2442 domain-containing protein</fullName>
    </recommendedName>
</protein>
<evidence type="ECO:0008006" key="3">
    <source>
        <dbReference type="Google" id="ProtNLM"/>
    </source>
</evidence>
<dbReference type="Gene3D" id="3.30.2020.10">
    <property type="entry name" value="NE0471-like N-terminal domain"/>
    <property type="match status" value="1"/>
</dbReference>
<reference evidence="1 2" key="2">
    <citation type="submission" date="2012-02" db="EMBL/GenBank/DDBJ databases">
        <title>Improved High-Quality Draft sequence of Desulfobacter postgatei 2ac9.</title>
        <authorList>
            <consortium name="US DOE Joint Genome Institute"/>
            <person name="Lucas S."/>
            <person name="Han J."/>
            <person name="Lapidus A."/>
            <person name="Cheng J.-F."/>
            <person name="Goodwin L."/>
            <person name="Pitluck S."/>
            <person name="Peters L."/>
            <person name="Ovchinnikova G."/>
            <person name="Held B."/>
            <person name="Detter J.C."/>
            <person name="Han C."/>
            <person name="Tapia R."/>
            <person name="Land M."/>
            <person name="Hauser L."/>
            <person name="Kyrpides N."/>
            <person name="Ivanova N."/>
            <person name="Pagani I."/>
            <person name="Orellana R."/>
            <person name="Lovley D."/>
            <person name="Woyke T."/>
        </authorList>
    </citation>
    <scope>NUCLEOTIDE SEQUENCE [LARGE SCALE GENOMIC DNA]</scope>
    <source>
        <strain evidence="1 2">2ac9</strain>
    </source>
</reference>